<keyword evidence="4 7" id="KW-0812">Transmembrane</keyword>
<dbReference type="EMBL" id="CP002542">
    <property type="protein sequence ID" value="AEA45386.1"/>
    <property type="molecule type" value="Genomic_DNA"/>
</dbReference>
<feature type="chain" id="PRO_5003283550" evidence="8">
    <location>
        <begin position="19"/>
        <end position="807"/>
    </location>
</feature>
<dbReference type="Pfam" id="PF07715">
    <property type="entry name" value="Plug"/>
    <property type="match status" value="1"/>
</dbReference>
<dbReference type="RefSeq" id="WP_013688153.1">
    <property type="nucleotide sequence ID" value="NC_015321.1"/>
</dbReference>
<dbReference type="PANTHER" id="PTHR40980">
    <property type="entry name" value="PLUG DOMAIN-CONTAINING PROTEIN"/>
    <property type="match status" value="1"/>
</dbReference>
<comment type="subcellular location">
    <subcellularLocation>
        <location evidence="1 7">Cell outer membrane</location>
        <topology evidence="1 7">Multi-pass membrane protein</topology>
    </subcellularLocation>
</comment>
<gene>
    <name evidence="11" type="ordered locus">Fluta_3414</name>
</gene>
<feature type="signal peptide" evidence="8">
    <location>
        <begin position="1"/>
        <end position="18"/>
    </location>
</feature>
<dbReference type="GO" id="GO:0009279">
    <property type="term" value="C:cell outer membrane"/>
    <property type="evidence" value="ECO:0007669"/>
    <property type="project" value="UniProtKB-SubCell"/>
</dbReference>
<keyword evidence="12" id="KW-1185">Reference proteome</keyword>
<protein>
    <submittedName>
        <fullName evidence="11">TonB-dependent receptor</fullName>
    </submittedName>
</protein>
<dbReference type="Gene3D" id="2.40.170.20">
    <property type="entry name" value="TonB-dependent receptor, beta-barrel domain"/>
    <property type="match status" value="1"/>
</dbReference>
<dbReference type="Pfam" id="PF14905">
    <property type="entry name" value="OMP_b-brl_3"/>
    <property type="match status" value="1"/>
</dbReference>
<reference evidence="11 12" key="1">
    <citation type="journal article" date="2011" name="Stand. Genomic Sci.">
        <title>Complete genome sequence of the gliding freshwater bacterium Fluviicola taffensis type strain (RW262).</title>
        <authorList>
            <person name="Woyke T."/>
            <person name="Chertkov O."/>
            <person name="Lapidus A."/>
            <person name="Nolan M."/>
            <person name="Lucas S."/>
            <person name="Del Rio T.G."/>
            <person name="Tice H."/>
            <person name="Cheng J.F."/>
            <person name="Tapia R."/>
            <person name="Han C."/>
            <person name="Goodwin L."/>
            <person name="Pitluck S."/>
            <person name="Liolios K."/>
            <person name="Pagani I."/>
            <person name="Ivanova N."/>
            <person name="Huntemann M."/>
            <person name="Mavromatis K."/>
            <person name="Mikhailova N."/>
            <person name="Pati A."/>
            <person name="Chen A."/>
            <person name="Palaniappan K."/>
            <person name="Land M."/>
            <person name="Hauser L."/>
            <person name="Brambilla E.M."/>
            <person name="Rohde M."/>
            <person name="Mwirichia R."/>
            <person name="Sikorski J."/>
            <person name="Tindall B.J."/>
            <person name="Goker M."/>
            <person name="Bristow J."/>
            <person name="Eisen J.A."/>
            <person name="Markowitz V."/>
            <person name="Hugenholtz P."/>
            <person name="Klenk H.P."/>
            <person name="Kyrpides N.C."/>
        </authorList>
    </citation>
    <scope>NUCLEOTIDE SEQUENCE [LARGE SCALE GENOMIC DNA]</scope>
    <source>
        <strain evidence="12">DSM 16823 / RW262 / RW262</strain>
    </source>
</reference>
<dbReference type="Gene3D" id="2.170.130.10">
    <property type="entry name" value="TonB-dependent receptor, plug domain"/>
    <property type="match status" value="1"/>
</dbReference>
<dbReference type="eggNOG" id="COG4206">
    <property type="taxonomic scope" value="Bacteria"/>
</dbReference>
<dbReference type="Pfam" id="PF13620">
    <property type="entry name" value="CarboxypepD_reg"/>
    <property type="match status" value="1"/>
</dbReference>
<evidence type="ECO:0000256" key="1">
    <source>
        <dbReference type="ARBA" id="ARBA00004571"/>
    </source>
</evidence>
<dbReference type="SUPFAM" id="SSF49464">
    <property type="entry name" value="Carboxypeptidase regulatory domain-like"/>
    <property type="match status" value="1"/>
</dbReference>
<proteinExistence type="inferred from homology"/>
<evidence type="ECO:0000256" key="8">
    <source>
        <dbReference type="SAM" id="SignalP"/>
    </source>
</evidence>
<evidence type="ECO:0000259" key="9">
    <source>
        <dbReference type="Pfam" id="PF07715"/>
    </source>
</evidence>
<feature type="domain" description="TonB-dependent receptor plug" evidence="9">
    <location>
        <begin position="148"/>
        <end position="226"/>
    </location>
</feature>
<dbReference type="HOGENOM" id="CLU_017617_1_0_10"/>
<evidence type="ECO:0000256" key="7">
    <source>
        <dbReference type="PROSITE-ProRule" id="PRU01360"/>
    </source>
</evidence>
<name>F2IBR0_FLUTR</name>
<keyword evidence="5 7" id="KW-0472">Membrane</keyword>
<dbReference type="InterPro" id="IPR041700">
    <property type="entry name" value="OMP_b-brl_3"/>
</dbReference>
<keyword evidence="3 7" id="KW-1134">Transmembrane beta strand</keyword>
<evidence type="ECO:0000256" key="4">
    <source>
        <dbReference type="ARBA" id="ARBA00022692"/>
    </source>
</evidence>
<evidence type="ECO:0000256" key="6">
    <source>
        <dbReference type="ARBA" id="ARBA00023237"/>
    </source>
</evidence>
<dbReference type="Gene3D" id="2.60.40.1120">
    <property type="entry name" value="Carboxypeptidase-like, regulatory domain"/>
    <property type="match status" value="1"/>
</dbReference>
<evidence type="ECO:0000259" key="10">
    <source>
        <dbReference type="Pfam" id="PF14905"/>
    </source>
</evidence>
<organism evidence="11 12">
    <name type="scientific">Fluviicola taffensis (strain DSM 16823 / NCIMB 13979 / RW262)</name>
    <dbReference type="NCBI Taxonomy" id="755732"/>
    <lineage>
        <taxon>Bacteria</taxon>
        <taxon>Pseudomonadati</taxon>
        <taxon>Bacteroidota</taxon>
        <taxon>Flavobacteriia</taxon>
        <taxon>Flavobacteriales</taxon>
        <taxon>Crocinitomicaceae</taxon>
        <taxon>Fluviicola</taxon>
    </lineage>
</organism>
<dbReference type="STRING" id="755732.Fluta_3414"/>
<keyword evidence="8" id="KW-0732">Signal</keyword>
<evidence type="ECO:0000313" key="12">
    <source>
        <dbReference type="Proteomes" id="UP000007463"/>
    </source>
</evidence>
<evidence type="ECO:0000256" key="3">
    <source>
        <dbReference type="ARBA" id="ARBA00022452"/>
    </source>
</evidence>
<dbReference type="InterPro" id="IPR008969">
    <property type="entry name" value="CarboxyPept-like_regulatory"/>
</dbReference>
<dbReference type="SUPFAM" id="SSF56935">
    <property type="entry name" value="Porins"/>
    <property type="match status" value="1"/>
</dbReference>
<keyword evidence="6 7" id="KW-0998">Cell outer membrane</keyword>
<dbReference type="OrthoDB" id="8764943at2"/>
<dbReference type="Proteomes" id="UP000007463">
    <property type="component" value="Chromosome"/>
</dbReference>
<sequence length="807" mass="90451" precursor="true">MRFTLFLFFLALSFFSFSQTVSGFGSIDGRVLDSLSKTPLEYTMIRLFSVETSQVATGIYTDENGSFVLEEVKYGNYYLVVTNPDYITKTIRNIQLSAEKPLRKVGAISLVSINNLLDEVVIQTEKNQLQLGIEKKVYNVGDDISVTGGTVTDVLNNVPSVEVDQDGGISLRGDANVTILIDGKPSNMSGGNGKSVLEGIPASSIERIEIVTNPSAKYDPDGTSGIINIVLKKNVKRGINGNVAATVGTGNLGTASASLNLRNTKFNLYGNYAFSYKDGYRNNYSELNQFKGDTTLSLIQRRVGGDINITHTARVGMDIYLKDRNTLSWSISGNAADRRRTGNQNNIRNDNFADTSAQWNRVTSDPTLSKNIDFSLGYKWNFKDDKGSLDVNVYESLSNGTDEGFYQQTFTIPSDSAAIDQHLFSNNSNDFTTVSLDFVRAFKSKFRVESGLKMIQRNMILNSNYESKDSTGVYMPDTSAIFNYKYLESIYSAYGIIAGQYKKFKYQAGLRFEYSIQAPNLVSKNESFRNEYFNLFPSATIRYSVSKSTELSLGYSKRINRPNFDNLNPFTSYADPYNLRSGNPALKPENIHSIDLGLEYNSKQVVLAFSLYQRYTSSVIQRVKVFYEDGTSRGTYANIDNSVNSGGEVILQYKPFPIWRNMISFNGNYIKYTDDNTTTNWNREGFVFGMKFSSTLDLLKKTLTLQVNFRYSAPSVTAQGTMQPRGSVDFSADKSLFDGKWGIGLRVTDIFNTQGFSFQVDQPSVYQSTEFKWETRRLILSVRYRFGKTNLKEEKKTPENGGGGFDF</sequence>
<keyword evidence="2 7" id="KW-0813">Transport</keyword>
<evidence type="ECO:0000256" key="5">
    <source>
        <dbReference type="ARBA" id="ARBA00023136"/>
    </source>
</evidence>
<keyword evidence="11" id="KW-0675">Receptor</keyword>
<evidence type="ECO:0000313" key="11">
    <source>
        <dbReference type="EMBL" id="AEA45386.1"/>
    </source>
</evidence>
<dbReference type="InterPro" id="IPR012910">
    <property type="entry name" value="Plug_dom"/>
</dbReference>
<dbReference type="AlphaFoldDB" id="F2IBR0"/>
<comment type="similarity">
    <text evidence="7">Belongs to the TonB-dependent receptor family.</text>
</comment>
<dbReference type="InterPro" id="IPR036942">
    <property type="entry name" value="Beta-barrel_TonB_sf"/>
</dbReference>
<dbReference type="KEGG" id="fte:Fluta_3414"/>
<feature type="domain" description="Outer membrane protein beta-barrel" evidence="10">
    <location>
        <begin position="380"/>
        <end position="784"/>
    </location>
</feature>
<evidence type="ECO:0000256" key="2">
    <source>
        <dbReference type="ARBA" id="ARBA00022448"/>
    </source>
</evidence>
<accession>F2IBR0</accession>
<dbReference type="InterPro" id="IPR037066">
    <property type="entry name" value="Plug_dom_sf"/>
</dbReference>
<dbReference type="PROSITE" id="PS52016">
    <property type="entry name" value="TONB_DEPENDENT_REC_3"/>
    <property type="match status" value="1"/>
</dbReference>
<dbReference type="PANTHER" id="PTHR40980:SF4">
    <property type="entry name" value="TONB-DEPENDENT RECEPTOR-LIKE BETA-BARREL DOMAIN-CONTAINING PROTEIN"/>
    <property type="match status" value="1"/>
</dbReference>
<dbReference type="InterPro" id="IPR039426">
    <property type="entry name" value="TonB-dep_rcpt-like"/>
</dbReference>
<reference evidence="12" key="2">
    <citation type="submission" date="2011-02" db="EMBL/GenBank/DDBJ databases">
        <title>The complete genome of Fluviicola taffensis DSM 16823.</title>
        <authorList>
            <consortium name="US DOE Joint Genome Institute (JGI-PGF)"/>
            <person name="Lucas S."/>
            <person name="Copeland A."/>
            <person name="Lapidus A."/>
            <person name="Bruce D."/>
            <person name="Goodwin L."/>
            <person name="Pitluck S."/>
            <person name="Kyrpides N."/>
            <person name="Mavromatis K."/>
            <person name="Ivanova N."/>
            <person name="Mikhailova N."/>
            <person name="Pagani I."/>
            <person name="Chertkov O."/>
            <person name="Detter J.C."/>
            <person name="Han C."/>
            <person name="Tapia R."/>
            <person name="Land M."/>
            <person name="Hauser L."/>
            <person name="Markowitz V."/>
            <person name="Cheng J.-F."/>
            <person name="Hugenholtz P."/>
            <person name="Woyke T."/>
            <person name="Wu D."/>
            <person name="Tindall B."/>
            <person name="Pomrenke H.G."/>
            <person name="Brambilla E."/>
            <person name="Klenk H.-P."/>
            <person name="Eisen J.A."/>
        </authorList>
    </citation>
    <scope>NUCLEOTIDE SEQUENCE [LARGE SCALE GENOMIC DNA]</scope>
    <source>
        <strain evidence="12">DSM 16823 / RW262 / RW262</strain>
    </source>
</reference>